<feature type="domain" description="EcxA zinc-binding" evidence="2">
    <location>
        <begin position="396"/>
        <end position="696"/>
    </location>
</feature>
<evidence type="ECO:0000259" key="4">
    <source>
        <dbReference type="Pfam" id="PF17162"/>
    </source>
</evidence>
<dbReference type="Pfam" id="PF16313">
    <property type="entry name" value="DUF4953"/>
    <property type="match status" value="1"/>
</dbReference>
<feature type="domain" description="DUF5118" evidence="4">
    <location>
        <begin position="20"/>
        <end position="64"/>
    </location>
</feature>
<feature type="chain" id="PRO_5045144316" evidence="1">
    <location>
        <begin position="20"/>
        <end position="792"/>
    </location>
</feature>
<dbReference type="PANTHER" id="PTHR38478:SF1">
    <property type="entry name" value="ZINC DEPENDENT METALLOPROTEASE DOMAIN LIPOPROTEIN"/>
    <property type="match status" value="1"/>
</dbReference>
<comment type="caution">
    <text evidence="5">The sequence shown here is derived from an EMBL/GenBank/DDBJ whole genome shotgun (WGS) entry which is preliminary data.</text>
</comment>
<keyword evidence="5" id="KW-0482">Metalloprotease</keyword>
<feature type="domain" description="DUF5117" evidence="3">
    <location>
        <begin position="75"/>
        <end position="267"/>
    </location>
</feature>
<keyword evidence="5" id="KW-0645">Protease</keyword>
<dbReference type="Proteomes" id="UP001598112">
    <property type="component" value="Unassembled WGS sequence"/>
</dbReference>
<dbReference type="PANTHER" id="PTHR38478">
    <property type="entry name" value="PEPTIDASE M1A AND M12B"/>
    <property type="match status" value="1"/>
</dbReference>
<keyword evidence="6" id="KW-1185">Reference proteome</keyword>
<dbReference type="InterPro" id="IPR032534">
    <property type="entry name" value="EcxA_zinc-bd"/>
</dbReference>
<evidence type="ECO:0000313" key="5">
    <source>
        <dbReference type="EMBL" id="MFD3294064.1"/>
    </source>
</evidence>
<dbReference type="Pfam" id="PF17162">
    <property type="entry name" value="DUF5118"/>
    <property type="match status" value="1"/>
</dbReference>
<evidence type="ECO:0000259" key="3">
    <source>
        <dbReference type="Pfam" id="PF17148"/>
    </source>
</evidence>
<dbReference type="RefSeq" id="WP_377979277.1">
    <property type="nucleotide sequence ID" value="NZ_JBBKXY010000003.1"/>
</dbReference>
<dbReference type="InterPro" id="IPR034032">
    <property type="entry name" value="Zn_MMP-like_bac"/>
</dbReference>
<keyword evidence="1" id="KW-0732">Signal</keyword>
<reference evidence="5 6" key="1">
    <citation type="submission" date="2024-03" db="EMBL/GenBank/DDBJ databases">
        <title>Aquirufa genome sequencing.</title>
        <authorList>
            <person name="Pitt A."/>
            <person name="Hahn M.W."/>
        </authorList>
    </citation>
    <scope>NUCLEOTIDE SEQUENCE [LARGE SCALE GENOMIC DNA]</scope>
    <source>
        <strain evidence="5 6">KTFRIE-69F</strain>
    </source>
</reference>
<accession>A0ABW6D9G3</accession>
<evidence type="ECO:0000313" key="6">
    <source>
        <dbReference type="Proteomes" id="UP001598112"/>
    </source>
</evidence>
<dbReference type="InterPro" id="IPR033428">
    <property type="entry name" value="DUF5118"/>
</dbReference>
<protein>
    <submittedName>
        <fullName evidence="5">Zinc-dependent metalloprotease</fullName>
    </submittedName>
</protein>
<dbReference type="Pfam" id="PF17148">
    <property type="entry name" value="DUF5117"/>
    <property type="match status" value="1"/>
</dbReference>
<evidence type="ECO:0000256" key="1">
    <source>
        <dbReference type="SAM" id="SignalP"/>
    </source>
</evidence>
<dbReference type="SUPFAM" id="SSF55486">
    <property type="entry name" value="Metalloproteases ('zincins'), catalytic domain"/>
    <property type="match status" value="1"/>
</dbReference>
<dbReference type="GO" id="GO:0008237">
    <property type="term" value="F:metallopeptidase activity"/>
    <property type="evidence" value="ECO:0007669"/>
    <property type="project" value="UniProtKB-KW"/>
</dbReference>
<dbReference type="EMBL" id="JBBKXY010000003">
    <property type="protein sequence ID" value="MFD3294064.1"/>
    <property type="molecule type" value="Genomic_DNA"/>
</dbReference>
<organism evidence="5 6">
    <name type="scientific">Aquirufa originis</name>
    <dbReference type="NCBI Taxonomy" id="3096514"/>
    <lineage>
        <taxon>Bacteria</taxon>
        <taxon>Pseudomonadati</taxon>
        <taxon>Bacteroidota</taxon>
        <taxon>Cytophagia</taxon>
        <taxon>Cytophagales</taxon>
        <taxon>Flectobacillaceae</taxon>
        <taxon>Aquirufa</taxon>
    </lineage>
</organism>
<dbReference type="CDD" id="cd04276">
    <property type="entry name" value="ZnMc_MMP_like_2"/>
    <property type="match status" value="1"/>
</dbReference>
<proteinExistence type="predicted"/>
<name>A0ABW6D9G3_9BACT</name>
<sequence>MKKLLLLFALISFSTTAQIAEKVKSMKAHTGYFNFYYDESNDKIFLEVKKLNEEFLYTYSLAQGVGNNDLGLDRGQLGNEQVVFFEKQGNKIFLVQPNTLYRANTSNALEKLSVQQAFAKSVLYGFKIESASDGAYLIDITDFLMQDAHGVLKRLTQAKQGSYSLDKSKSSLALDRTKSFPKNTEFEARLTFAGNGTGAEVRSVVPNADYVTVVEHHSFIELPDNKYEPRLFDPRSGANAISFQDYSSPVNEVVLKQWITRHRLEKKGPKAAVSEAVKPIIYYLDNGTPEPVRSALMEGGRWWNQAFEAIGYKDAFQVKLLPEDADPMDVRYHVIQWVHRSTRGWSYGASITDPRTGEIMKGHVSLGSLRIRQDFLIAQALMNAPFATDGSANGPMMAMSLARIRQLAAHEIGHTLGFAHNYAASARENSSVMDYPHPQIDFKGDQMDFSHAYDTKIGDWDKVSVDYAYGDHKTTAELNQVIDKAYAKGLRFITDSDARNPGGAHIYAHLWDNGKTIVDELDHILQVRKKAIANFAVHNIRPNETYSHLEDVFVPLYFLHRYQTEATTKIIGGSEYNYAVRGGKELVLEPASIALQTQALKAVTQTLDARTLAIPKDKLALFPPRAFNNDRTRESFKGKTGITFDPMGAVESAADFTLDFLLHPDRLSRLAGNKAVNAQQLGVSETLSTLLNATLYTAHTDPYLQATQETINFKVVSSLLNVLNAPSISPLAAAEVAESVKGIRFLYSKKSGAFASYLVQTIDQFKANPADWKPMQTPAIPDGAPIGMDCFE</sequence>
<keyword evidence="5" id="KW-0378">Hydrolase</keyword>
<feature type="signal peptide" evidence="1">
    <location>
        <begin position="1"/>
        <end position="19"/>
    </location>
</feature>
<dbReference type="InterPro" id="IPR033413">
    <property type="entry name" value="DUF5117"/>
</dbReference>
<gene>
    <name evidence="5" type="ORF">SKC35_10225</name>
</gene>
<evidence type="ECO:0000259" key="2">
    <source>
        <dbReference type="Pfam" id="PF16313"/>
    </source>
</evidence>
<dbReference type="InterPro" id="IPR024079">
    <property type="entry name" value="MetalloPept_cat_dom_sf"/>
</dbReference>
<dbReference type="Gene3D" id="3.40.390.10">
    <property type="entry name" value="Collagenase (Catalytic Domain)"/>
    <property type="match status" value="1"/>
</dbReference>